<dbReference type="InterPro" id="IPR044587">
    <property type="entry name" value="HSP21-like"/>
</dbReference>
<dbReference type="PROSITE" id="PS01031">
    <property type="entry name" value="SHSP"/>
    <property type="match status" value="1"/>
</dbReference>
<keyword evidence="1" id="KW-0346">Stress response</keyword>
<evidence type="ECO:0000256" key="2">
    <source>
        <dbReference type="PROSITE-ProRule" id="PRU00285"/>
    </source>
</evidence>
<dbReference type="Proteomes" id="UP001271249">
    <property type="component" value="Unassembled WGS sequence"/>
</dbReference>
<sequence length="178" mass="20168">MAIRDLIPWAREGNQAPGFYRDNDRDPFMALHREMNRLFDDAFRGFGSRMPSLGESFGGRSGWPSVEISDTDSEVRIMAEMPGMEEKDVELMLDDGVLTLRGEKKSETEDKDRQFSERFYGRFERRIPLGTEVEEDKVRADFHNGVLTVTLPKTQRAQAKARRIPIGGAGAGSTKSKH</sequence>
<dbReference type="CDD" id="cd06464">
    <property type="entry name" value="ACD_sHsps-like"/>
    <property type="match status" value="1"/>
</dbReference>
<evidence type="ECO:0000313" key="6">
    <source>
        <dbReference type="EMBL" id="MDX8494879.1"/>
    </source>
</evidence>
<dbReference type="RefSeq" id="WP_320228665.1">
    <property type="nucleotide sequence ID" value="NZ_JAVIJB010000048.1"/>
</dbReference>
<evidence type="ECO:0000256" key="3">
    <source>
        <dbReference type="RuleBase" id="RU003616"/>
    </source>
</evidence>
<dbReference type="PANTHER" id="PTHR46733:SF4">
    <property type="entry name" value="HEAT SHOCK PROTEIN 21, CHLOROPLASTIC"/>
    <property type="match status" value="1"/>
</dbReference>
<comment type="caution">
    <text evidence="6">The sequence shown here is derived from an EMBL/GenBank/DDBJ whole genome shotgun (WGS) entry which is preliminary data.</text>
</comment>
<proteinExistence type="inferred from homology"/>
<organism evidence="6 7">
    <name type="scientific">Mesorhizobium captivum</name>
    <dbReference type="NCBI Taxonomy" id="3072319"/>
    <lineage>
        <taxon>Bacteria</taxon>
        <taxon>Pseudomonadati</taxon>
        <taxon>Pseudomonadota</taxon>
        <taxon>Alphaproteobacteria</taxon>
        <taxon>Hyphomicrobiales</taxon>
        <taxon>Phyllobacteriaceae</taxon>
        <taxon>Mesorhizobium</taxon>
    </lineage>
</organism>
<protein>
    <submittedName>
        <fullName evidence="6">Hsp20/alpha crystallin family protein</fullName>
    </submittedName>
</protein>
<dbReference type="PANTHER" id="PTHR46733">
    <property type="entry name" value="26.5 KDA HEAT SHOCK PROTEIN, MITOCHONDRIAL"/>
    <property type="match status" value="1"/>
</dbReference>
<dbReference type="InterPro" id="IPR002068">
    <property type="entry name" value="A-crystallin/Hsp20_dom"/>
</dbReference>
<feature type="region of interest" description="Disordered" evidence="4">
    <location>
        <begin position="153"/>
        <end position="178"/>
    </location>
</feature>
<gene>
    <name evidence="6" type="ORF">RFN29_25295</name>
</gene>
<dbReference type="InterPro" id="IPR008978">
    <property type="entry name" value="HSP20-like_chaperone"/>
</dbReference>
<dbReference type="EMBL" id="JAVIJC010000031">
    <property type="protein sequence ID" value="MDX8494879.1"/>
    <property type="molecule type" value="Genomic_DNA"/>
</dbReference>
<dbReference type="Pfam" id="PF00011">
    <property type="entry name" value="HSP20"/>
    <property type="match status" value="1"/>
</dbReference>
<dbReference type="SUPFAM" id="SSF49764">
    <property type="entry name" value="HSP20-like chaperones"/>
    <property type="match status" value="1"/>
</dbReference>
<comment type="similarity">
    <text evidence="2 3">Belongs to the small heat shock protein (HSP20) family.</text>
</comment>
<reference evidence="6 7" key="1">
    <citation type="submission" date="2023-08" db="EMBL/GenBank/DDBJ databases">
        <title>Implementing the SeqCode for naming new Mesorhizobium species isolated from Vachellia karroo root nodules.</title>
        <authorList>
            <person name="Van Lill M."/>
        </authorList>
    </citation>
    <scope>NUCLEOTIDE SEQUENCE [LARGE SCALE GENOMIC DNA]</scope>
    <source>
        <strain evidence="6 7">VK22B</strain>
    </source>
</reference>
<accession>A0ABU4Z6N3</accession>
<evidence type="ECO:0000256" key="1">
    <source>
        <dbReference type="ARBA" id="ARBA00023016"/>
    </source>
</evidence>
<feature type="domain" description="SHSP" evidence="5">
    <location>
        <begin position="57"/>
        <end position="169"/>
    </location>
</feature>
<evidence type="ECO:0000259" key="5">
    <source>
        <dbReference type="PROSITE" id="PS01031"/>
    </source>
</evidence>
<dbReference type="Gene3D" id="2.60.40.790">
    <property type="match status" value="1"/>
</dbReference>
<keyword evidence="7" id="KW-1185">Reference proteome</keyword>
<name>A0ABU4Z6N3_9HYPH</name>
<evidence type="ECO:0000313" key="7">
    <source>
        <dbReference type="Proteomes" id="UP001271249"/>
    </source>
</evidence>
<evidence type="ECO:0000256" key="4">
    <source>
        <dbReference type="SAM" id="MobiDB-lite"/>
    </source>
</evidence>